<evidence type="ECO:0000256" key="5">
    <source>
        <dbReference type="ARBA" id="ARBA00022692"/>
    </source>
</evidence>
<dbReference type="InterPro" id="IPR012910">
    <property type="entry name" value="Plug_dom"/>
</dbReference>
<dbReference type="AlphaFoldDB" id="A0A6S6XXY7"/>
<dbReference type="SUPFAM" id="SSF56935">
    <property type="entry name" value="Porins"/>
    <property type="match status" value="1"/>
</dbReference>
<evidence type="ECO:0000256" key="2">
    <source>
        <dbReference type="ARBA" id="ARBA00022448"/>
    </source>
</evidence>
<evidence type="ECO:0000256" key="9">
    <source>
        <dbReference type="ARBA" id="ARBA00023136"/>
    </source>
</evidence>
<dbReference type="PANTHER" id="PTHR32552:SF81">
    <property type="entry name" value="TONB-DEPENDENT OUTER MEMBRANE RECEPTOR"/>
    <property type="match status" value="1"/>
</dbReference>
<keyword evidence="5 11" id="KW-0812">Transmembrane</keyword>
<dbReference type="GO" id="GO:0006826">
    <property type="term" value="P:iron ion transport"/>
    <property type="evidence" value="ECO:0007669"/>
    <property type="project" value="UniProtKB-KW"/>
</dbReference>
<evidence type="ECO:0000256" key="8">
    <source>
        <dbReference type="ARBA" id="ARBA00023077"/>
    </source>
</evidence>
<comment type="subcellular location">
    <subcellularLocation>
        <location evidence="1 11">Cell outer membrane</location>
        <topology evidence="1 11">Multi-pass membrane protein</topology>
    </subcellularLocation>
</comment>
<dbReference type="SMART" id="SM00965">
    <property type="entry name" value="STN"/>
    <property type="match status" value="1"/>
</dbReference>
<feature type="domain" description="Secretin/TonB short N-terminal" evidence="13">
    <location>
        <begin position="23"/>
        <end position="74"/>
    </location>
</feature>
<dbReference type="KEGG" id="doe:DENOEST_2701"/>
<dbReference type="PROSITE" id="PS52016">
    <property type="entry name" value="TONB_DEPENDENT_REC_3"/>
    <property type="match status" value="1"/>
</dbReference>
<keyword evidence="10 11" id="KW-0998">Cell outer membrane</keyword>
<comment type="similarity">
    <text evidence="11 12">Belongs to the TonB-dependent receptor family.</text>
</comment>
<keyword evidence="15" id="KW-1185">Reference proteome</keyword>
<keyword evidence="8 12" id="KW-0798">TonB box</keyword>
<evidence type="ECO:0000256" key="7">
    <source>
        <dbReference type="ARBA" id="ARBA00023065"/>
    </source>
</evidence>
<keyword evidence="9 11" id="KW-0472">Membrane</keyword>
<accession>A0A6S6XXY7</accession>
<keyword evidence="6" id="KW-0408">Iron</keyword>
<dbReference type="Pfam" id="PF00593">
    <property type="entry name" value="TonB_dep_Rec_b-barrel"/>
    <property type="match status" value="1"/>
</dbReference>
<keyword evidence="7" id="KW-0406">Ion transport</keyword>
<dbReference type="PANTHER" id="PTHR32552">
    <property type="entry name" value="FERRICHROME IRON RECEPTOR-RELATED"/>
    <property type="match status" value="1"/>
</dbReference>
<dbReference type="EMBL" id="LR778301">
    <property type="protein sequence ID" value="CAB1369866.1"/>
    <property type="molecule type" value="Genomic_DNA"/>
</dbReference>
<dbReference type="Gene3D" id="3.55.50.30">
    <property type="match status" value="1"/>
</dbReference>
<dbReference type="Gene3D" id="2.40.170.20">
    <property type="entry name" value="TonB-dependent receptor, beta-barrel domain"/>
    <property type="match status" value="2"/>
</dbReference>
<evidence type="ECO:0000256" key="4">
    <source>
        <dbReference type="ARBA" id="ARBA00022496"/>
    </source>
</evidence>
<evidence type="ECO:0000256" key="11">
    <source>
        <dbReference type="PROSITE-ProRule" id="PRU01360"/>
    </source>
</evidence>
<evidence type="ECO:0000259" key="13">
    <source>
        <dbReference type="SMART" id="SM00965"/>
    </source>
</evidence>
<gene>
    <name evidence="14" type="ORF">DENOEST_2701</name>
</gene>
<proteinExistence type="inferred from homology"/>
<keyword evidence="14" id="KW-0675">Receptor</keyword>
<keyword evidence="4" id="KW-0410">Iron transport</keyword>
<evidence type="ECO:0000256" key="6">
    <source>
        <dbReference type="ARBA" id="ARBA00023004"/>
    </source>
</evidence>
<evidence type="ECO:0000256" key="12">
    <source>
        <dbReference type="RuleBase" id="RU003357"/>
    </source>
</evidence>
<evidence type="ECO:0000256" key="1">
    <source>
        <dbReference type="ARBA" id="ARBA00004571"/>
    </source>
</evidence>
<dbReference type="Pfam" id="PF07715">
    <property type="entry name" value="Plug"/>
    <property type="match status" value="1"/>
</dbReference>
<evidence type="ECO:0000256" key="10">
    <source>
        <dbReference type="ARBA" id="ARBA00023237"/>
    </source>
</evidence>
<reference evidence="14 15" key="1">
    <citation type="submission" date="2020-03" db="EMBL/GenBank/DDBJ databases">
        <authorList>
            <consortium name="Genoscope - CEA"/>
            <person name="William W."/>
        </authorList>
    </citation>
    <scope>NUCLEOTIDE SEQUENCE [LARGE SCALE GENOMIC DNA]</scope>
    <source>
        <strain evidence="15">DSM 16959</strain>
    </source>
</reference>
<keyword evidence="3 11" id="KW-1134">Transmembrane beta strand</keyword>
<evidence type="ECO:0000313" key="14">
    <source>
        <dbReference type="EMBL" id="CAB1369866.1"/>
    </source>
</evidence>
<dbReference type="InterPro" id="IPR036942">
    <property type="entry name" value="Beta-barrel_TonB_sf"/>
</dbReference>
<evidence type="ECO:0000256" key="3">
    <source>
        <dbReference type="ARBA" id="ARBA00022452"/>
    </source>
</evidence>
<organism evidence="14 15">
    <name type="scientific">Denitratisoma oestradiolicum</name>
    <dbReference type="NCBI Taxonomy" id="311182"/>
    <lineage>
        <taxon>Bacteria</taxon>
        <taxon>Pseudomonadati</taxon>
        <taxon>Pseudomonadota</taxon>
        <taxon>Betaproteobacteria</taxon>
        <taxon>Nitrosomonadales</taxon>
        <taxon>Sterolibacteriaceae</taxon>
        <taxon>Denitratisoma</taxon>
    </lineage>
</organism>
<sequence length="866" mass="93041">MEFAIPAQLLGNALLEFSKQSGIQVIIAVDLGKGDESPAIKGSMTRESALDVLLKGRNLEYLFTGSSTVTIRTKVAIPHDVIRADRQGKLLNTSLDSGSTVLEEVVVTAQKRQERLQDVPISITAISGAQLENRGIEGGASLSGLAPNLKISKSPSNSLISQVSIRGSVTTQVAIYMDPAVGMYVDGVYITKAAGSLFELLDLERVEVLRGPQGTLFGRNTMAGAVSFVTRRPSGEWSGSVSVDVGNFNRHVERVFLDLPKMGIASISLGFRNEQADGWMKNLTGPAQGGTDRQAWRLAANFDVSRDLKVDYTFDHTKVDEGLYPTTLFSLSGSGSPGLPGINTLSAYGQYFSNIPVPSFAAMGNRIIGYAATMAGYVPGSERPSSVSTDPGADLYQRLKVDGHALTVTYDLNANNTLKYIGSARKMTFADSSDLDGTPANLALSHRDTEVRSYSQEFQWIGKTDRFNYVAGLYQFREDGTTISGQHIDITPPPAGEKFVGYRPTANAKALYGQIDYKANDALTLTAGLRRTSEDKTIDVNQWATAGYLGPFLSSILPVAPGVTGVQPWVHADATFSGTTPSLAAAYKVNEGLNFYARFAKGFKSGGFSGEVPSAVGVMTPFGPEKSATFEVGVKTTFADGRAQLNASLFQNKITDMQFTRTLAGTTASVIVNAGKATQEGLELEGAFILADGWKLQGSYGYLHAKIDEYMDFPRNAATAALAGVSTTTLINTAGNRVMPYAPRHTLNLNLDGRLAQTPWGTLRGLVDYTYNAAYYIFASNKSATVANAGNGLLAEFDKVPALGLINARLMLTKIPLGGPGQTDASFWVRNLADSKKMVNLIDFAFFRNAAWTPPRTFGVSLSYKW</sequence>
<protein>
    <submittedName>
        <fullName evidence="14">Putative TonB-dependent receptor</fullName>
    </submittedName>
</protein>
<evidence type="ECO:0000313" key="15">
    <source>
        <dbReference type="Proteomes" id="UP000515733"/>
    </source>
</evidence>
<dbReference type="InterPro" id="IPR039426">
    <property type="entry name" value="TonB-dep_rcpt-like"/>
</dbReference>
<dbReference type="Proteomes" id="UP000515733">
    <property type="component" value="Chromosome"/>
</dbReference>
<dbReference type="GO" id="GO:0009279">
    <property type="term" value="C:cell outer membrane"/>
    <property type="evidence" value="ECO:0007669"/>
    <property type="project" value="UniProtKB-SubCell"/>
</dbReference>
<name>A0A6S6XXY7_9PROT</name>
<dbReference type="InterPro" id="IPR000531">
    <property type="entry name" value="Beta-barrel_TonB"/>
</dbReference>
<dbReference type="InterPro" id="IPR011662">
    <property type="entry name" value="Secretin/TonB_short_N"/>
</dbReference>
<keyword evidence="2 11" id="KW-0813">Transport</keyword>